<dbReference type="Proteomes" id="UP001607303">
    <property type="component" value="Unassembled WGS sequence"/>
</dbReference>
<dbReference type="AlphaFoldDB" id="A0ABD2AQX9"/>
<comment type="caution">
    <text evidence="2">The sequence shown here is derived from an EMBL/GenBank/DDBJ whole genome shotgun (WGS) entry which is preliminary data.</text>
</comment>
<name>A0ABD2AQX9_VESMC</name>
<evidence type="ECO:0000256" key="1">
    <source>
        <dbReference type="SAM" id="MobiDB-lite"/>
    </source>
</evidence>
<evidence type="ECO:0000313" key="2">
    <source>
        <dbReference type="EMBL" id="KAL2723023.1"/>
    </source>
</evidence>
<gene>
    <name evidence="2" type="ORF">V1477_019614</name>
</gene>
<sequence length="107" mass="11782">MHRSSMHVPGGSVAITPVSPSSNDNFDDTLHSVPPPGCCRIPLESWYRAKIHLSTVERAPLRATIAFLGLDFRPATPFFPTTPTPFAFPRGLRGFFMISRSLGNNEI</sequence>
<proteinExistence type="predicted"/>
<feature type="region of interest" description="Disordered" evidence="1">
    <location>
        <begin position="1"/>
        <end position="29"/>
    </location>
</feature>
<reference evidence="2 3" key="1">
    <citation type="journal article" date="2024" name="Ann. Entomol. Soc. Am.">
        <title>Genomic analyses of the southern and eastern yellowjacket wasps (Hymenoptera: Vespidae) reveal evolutionary signatures of social life.</title>
        <authorList>
            <person name="Catto M.A."/>
            <person name="Caine P.B."/>
            <person name="Orr S.E."/>
            <person name="Hunt B.G."/>
            <person name="Goodisman M.A.D."/>
        </authorList>
    </citation>
    <scope>NUCLEOTIDE SEQUENCE [LARGE SCALE GENOMIC DNA]</scope>
    <source>
        <strain evidence="2">232</strain>
        <tissue evidence="2">Head and thorax</tissue>
    </source>
</reference>
<dbReference type="EMBL" id="JAYRBN010000115">
    <property type="protein sequence ID" value="KAL2723023.1"/>
    <property type="molecule type" value="Genomic_DNA"/>
</dbReference>
<evidence type="ECO:0000313" key="3">
    <source>
        <dbReference type="Proteomes" id="UP001607303"/>
    </source>
</evidence>
<protein>
    <submittedName>
        <fullName evidence="2">Uncharacterized protein</fullName>
    </submittedName>
</protein>
<organism evidence="2 3">
    <name type="scientific">Vespula maculifrons</name>
    <name type="common">Eastern yellow jacket</name>
    <name type="synonym">Wasp</name>
    <dbReference type="NCBI Taxonomy" id="7453"/>
    <lineage>
        <taxon>Eukaryota</taxon>
        <taxon>Metazoa</taxon>
        <taxon>Ecdysozoa</taxon>
        <taxon>Arthropoda</taxon>
        <taxon>Hexapoda</taxon>
        <taxon>Insecta</taxon>
        <taxon>Pterygota</taxon>
        <taxon>Neoptera</taxon>
        <taxon>Endopterygota</taxon>
        <taxon>Hymenoptera</taxon>
        <taxon>Apocrita</taxon>
        <taxon>Aculeata</taxon>
        <taxon>Vespoidea</taxon>
        <taxon>Vespidae</taxon>
        <taxon>Vespinae</taxon>
        <taxon>Vespula</taxon>
    </lineage>
</organism>
<accession>A0ABD2AQX9</accession>
<keyword evidence="3" id="KW-1185">Reference proteome</keyword>